<dbReference type="AlphaFoldDB" id="A0A7V8RDQ9"/>
<dbReference type="SUPFAM" id="SSF46785">
    <property type="entry name" value="Winged helix' DNA-binding domain"/>
    <property type="match status" value="1"/>
</dbReference>
<dbReference type="EMBL" id="VDES01000002">
    <property type="protein sequence ID" value="MBA1374370.1"/>
    <property type="molecule type" value="Genomic_DNA"/>
</dbReference>
<organism evidence="5 6">
    <name type="scientific">Sphingomonas ursincola</name>
    <dbReference type="NCBI Taxonomy" id="56361"/>
    <lineage>
        <taxon>Bacteria</taxon>
        <taxon>Pseudomonadati</taxon>
        <taxon>Pseudomonadota</taxon>
        <taxon>Alphaproteobacteria</taxon>
        <taxon>Sphingomonadales</taxon>
        <taxon>Sphingomonadaceae</taxon>
        <taxon>Sphingomonas</taxon>
    </lineage>
</organism>
<dbReference type="Pfam" id="PF01638">
    <property type="entry name" value="HxlR"/>
    <property type="match status" value="1"/>
</dbReference>
<dbReference type="InterPro" id="IPR036388">
    <property type="entry name" value="WH-like_DNA-bd_sf"/>
</dbReference>
<dbReference type="GO" id="GO:0003677">
    <property type="term" value="F:DNA binding"/>
    <property type="evidence" value="ECO:0007669"/>
    <property type="project" value="UniProtKB-KW"/>
</dbReference>
<dbReference type="PANTHER" id="PTHR33204">
    <property type="entry name" value="TRANSCRIPTIONAL REGULATOR, MARR FAMILY"/>
    <property type="match status" value="1"/>
</dbReference>
<accession>A0A7V8RDQ9</accession>
<dbReference type="PROSITE" id="PS51118">
    <property type="entry name" value="HTH_HXLR"/>
    <property type="match status" value="1"/>
</dbReference>
<dbReference type="RefSeq" id="WP_060980240.1">
    <property type="nucleotide sequence ID" value="NZ_BAAAGB010000001.1"/>
</dbReference>
<evidence type="ECO:0000256" key="3">
    <source>
        <dbReference type="ARBA" id="ARBA00023163"/>
    </source>
</evidence>
<dbReference type="Gene3D" id="1.10.10.10">
    <property type="entry name" value="Winged helix-like DNA-binding domain superfamily/Winged helix DNA-binding domain"/>
    <property type="match status" value="1"/>
</dbReference>
<dbReference type="InterPro" id="IPR036390">
    <property type="entry name" value="WH_DNA-bd_sf"/>
</dbReference>
<protein>
    <submittedName>
        <fullName evidence="5">Helix-turn-helix transcriptional regulator</fullName>
    </submittedName>
</protein>
<evidence type="ECO:0000256" key="2">
    <source>
        <dbReference type="ARBA" id="ARBA00023125"/>
    </source>
</evidence>
<keyword evidence="2" id="KW-0238">DNA-binding</keyword>
<name>A0A7V8RDQ9_9SPHN</name>
<dbReference type="InterPro" id="IPR002577">
    <property type="entry name" value="HTH_HxlR"/>
</dbReference>
<sequence length="179" mass="20352">MIMTHGNPNKLREPLAEIAACCSLPQALETMGERWSFMILRASFNGLHHFEEFLEELGIARNILSNRLTRLVESGILKRAPCVDDRRKIEYRLTDKGLDLLPTMIALRQWGEKWESGVPSNPVLVDERDRRPIQPISIRAHDGRVLTHHDLCWIDLADLNAADGDDNDHDGVVKRIASI</sequence>
<keyword evidence="1" id="KW-0805">Transcription regulation</keyword>
<gene>
    <name evidence="5" type="ORF">FG486_08465</name>
</gene>
<evidence type="ECO:0000256" key="1">
    <source>
        <dbReference type="ARBA" id="ARBA00023015"/>
    </source>
</evidence>
<proteinExistence type="predicted"/>
<keyword evidence="6" id="KW-1185">Reference proteome</keyword>
<reference evidence="5 6" key="1">
    <citation type="journal article" date="1994" name="Int. J. Syst. Bacteriol.">
        <title>Phylogenetic positions of novel aerobic, bacteriochlorophyll a-containing bacteria and description of Roseococcus thiosulfatophilus gen. nov., sp. nov., Erythromicrobium ramosum gen. nov., sp. nov., and Erythrobacter litoralis sp. nov.</title>
        <authorList>
            <person name="Yurkov V."/>
            <person name="Stackebrandt E."/>
            <person name="Holmes A."/>
            <person name="Fuerst J.A."/>
            <person name="Hugenholtz P."/>
            <person name="Golecki J."/>
            <person name="Gad'on N."/>
            <person name="Gorlenko V.M."/>
            <person name="Kompantseva E.I."/>
            <person name="Drews G."/>
        </authorList>
    </citation>
    <scope>NUCLEOTIDE SEQUENCE [LARGE SCALE GENOMIC DNA]</scope>
    <source>
        <strain evidence="5 6">KR-99</strain>
    </source>
</reference>
<evidence type="ECO:0000313" key="6">
    <source>
        <dbReference type="Proteomes" id="UP000589292"/>
    </source>
</evidence>
<dbReference type="Proteomes" id="UP000589292">
    <property type="component" value="Unassembled WGS sequence"/>
</dbReference>
<evidence type="ECO:0000259" key="4">
    <source>
        <dbReference type="PROSITE" id="PS51118"/>
    </source>
</evidence>
<keyword evidence="3" id="KW-0804">Transcription</keyword>
<dbReference type="PANTHER" id="PTHR33204:SF18">
    <property type="entry name" value="TRANSCRIPTIONAL REGULATORY PROTEIN"/>
    <property type="match status" value="1"/>
</dbReference>
<feature type="domain" description="HTH hxlR-type" evidence="4">
    <location>
        <begin position="22"/>
        <end position="119"/>
    </location>
</feature>
<evidence type="ECO:0000313" key="5">
    <source>
        <dbReference type="EMBL" id="MBA1374370.1"/>
    </source>
</evidence>
<comment type="caution">
    <text evidence="5">The sequence shown here is derived from an EMBL/GenBank/DDBJ whole genome shotgun (WGS) entry which is preliminary data.</text>
</comment>